<keyword evidence="6" id="KW-0540">Nuclease</keyword>
<protein>
    <submittedName>
        <fullName evidence="6">Restriction endonuclease subunit S</fullName>
    </submittedName>
</protein>
<dbReference type="Proteomes" id="UP000245753">
    <property type="component" value="Unassembled WGS sequence"/>
</dbReference>
<dbReference type="Gene3D" id="3.90.220.20">
    <property type="entry name" value="DNA methylase specificity domains"/>
    <property type="match status" value="2"/>
</dbReference>
<organism evidence="6 7">
    <name type="scientific">Bifidobacterium catulorum</name>
    <dbReference type="NCBI Taxonomy" id="1630173"/>
    <lineage>
        <taxon>Bacteria</taxon>
        <taxon>Bacillati</taxon>
        <taxon>Actinomycetota</taxon>
        <taxon>Actinomycetes</taxon>
        <taxon>Bifidobacteriales</taxon>
        <taxon>Bifidobacteriaceae</taxon>
        <taxon>Bifidobacterium</taxon>
    </lineage>
</organism>
<dbReference type="OrthoDB" id="3197085at2"/>
<proteinExistence type="inferred from homology"/>
<dbReference type="RefSeq" id="WP_109138170.1">
    <property type="nucleotide sequence ID" value="NZ_QFFN01000057.1"/>
</dbReference>
<keyword evidence="6" id="KW-0255">Endonuclease</keyword>
<reference evidence="6 7" key="1">
    <citation type="journal article" date="2018" name="Int. J. Syst. Evol. Microbiol.">
        <title>Bifidobacterium catulorum sp. nov., a novel taxon from the faeces of the baby common marmoset (Callithrix jacchus).</title>
        <authorList>
            <person name="Modesto M."/>
            <person name="Michelini S."/>
            <person name="Oki K."/>
            <person name="Biavati B."/>
            <person name="Watanabe K."/>
            <person name="Mattarelli P."/>
        </authorList>
    </citation>
    <scope>NUCLEOTIDE SEQUENCE [LARGE SCALE GENOMIC DNA]</scope>
    <source>
        <strain evidence="6 7">MRM 8.19</strain>
    </source>
</reference>
<dbReference type="Pfam" id="PF01420">
    <property type="entry name" value="Methylase_S"/>
    <property type="match status" value="1"/>
</dbReference>
<evidence type="ECO:0000313" key="6">
    <source>
        <dbReference type="EMBL" id="PWG58931.1"/>
    </source>
</evidence>
<dbReference type="EMBL" id="QFFN01000057">
    <property type="protein sequence ID" value="PWG58931.1"/>
    <property type="molecule type" value="Genomic_DNA"/>
</dbReference>
<comment type="similarity">
    <text evidence="1">Belongs to the type-I restriction system S methylase family.</text>
</comment>
<evidence type="ECO:0000256" key="2">
    <source>
        <dbReference type="ARBA" id="ARBA00022747"/>
    </source>
</evidence>
<dbReference type="SUPFAM" id="SSF116734">
    <property type="entry name" value="DNA methylase specificity domain"/>
    <property type="match status" value="2"/>
</dbReference>
<evidence type="ECO:0000256" key="3">
    <source>
        <dbReference type="ARBA" id="ARBA00023125"/>
    </source>
</evidence>
<accession>A0A2U2MQ12</accession>
<dbReference type="REBASE" id="384669">
    <property type="entry name" value="S.Bca819ORF10240P"/>
</dbReference>
<dbReference type="PANTHER" id="PTHR30408:SF12">
    <property type="entry name" value="TYPE I RESTRICTION ENZYME MJAVIII SPECIFICITY SUBUNIT"/>
    <property type="match status" value="1"/>
</dbReference>
<dbReference type="GO" id="GO:0009307">
    <property type="term" value="P:DNA restriction-modification system"/>
    <property type="evidence" value="ECO:0007669"/>
    <property type="project" value="UniProtKB-KW"/>
</dbReference>
<evidence type="ECO:0000256" key="1">
    <source>
        <dbReference type="ARBA" id="ARBA00010923"/>
    </source>
</evidence>
<dbReference type="InterPro" id="IPR000055">
    <property type="entry name" value="Restrct_endonuc_typeI_TRD"/>
</dbReference>
<feature type="region of interest" description="Disordered" evidence="4">
    <location>
        <begin position="1"/>
        <end position="34"/>
    </location>
</feature>
<dbReference type="InterPro" id="IPR044946">
    <property type="entry name" value="Restrct_endonuc_typeI_TRD_sf"/>
</dbReference>
<evidence type="ECO:0000313" key="7">
    <source>
        <dbReference type="Proteomes" id="UP000245753"/>
    </source>
</evidence>
<keyword evidence="6" id="KW-0378">Hydrolase</keyword>
<dbReference type="AlphaFoldDB" id="A0A2U2MQ12"/>
<sequence length="415" mass="46091">MTNDDGIDDTAQVTKPAPSDEGAVERSETEGETTPRIVKLGDVATIRRDVVDPGEVDATTTYLGLEDIERGGRILQYRHVADSRLTSSKFTFSKTDLLYGKLRPNLGKIAKPECDGICSTDILPIAPGESLHRDFLGYYLSQPRMVAFAASRTSGANLPRISPKTLLQIPVPLPPLVEQCRIVSILDRADAIRTKRRQVLAAYDALPRSLFAEMFGGLKAEKRVSDVVERMRTGPFGSDLHHDEFVDSGISVLGLDNVVGNTFRWVQRRYITPEKYESLKRYTVYPGDVLVSIMGTAGRCVVVPDDIPTAINTKHICAITVNRDVLNPVFLRAVFLWHREARIHLLRSVKGSIMDGLNMGIIKKMPVILPPLALQREFAERVAAIEASRRKVERALALDDELFASLQSRAFRGEL</sequence>
<dbReference type="GO" id="GO:0003677">
    <property type="term" value="F:DNA binding"/>
    <property type="evidence" value="ECO:0007669"/>
    <property type="project" value="UniProtKB-KW"/>
</dbReference>
<dbReference type="PANTHER" id="PTHR30408">
    <property type="entry name" value="TYPE-1 RESTRICTION ENZYME ECOKI SPECIFICITY PROTEIN"/>
    <property type="match status" value="1"/>
</dbReference>
<feature type="domain" description="Type I restriction modification DNA specificity" evidence="5">
    <location>
        <begin position="78"/>
        <end position="198"/>
    </location>
</feature>
<keyword evidence="7" id="KW-1185">Reference proteome</keyword>
<gene>
    <name evidence="6" type="ORF">DF200_10245</name>
</gene>
<evidence type="ECO:0000259" key="5">
    <source>
        <dbReference type="Pfam" id="PF01420"/>
    </source>
</evidence>
<keyword evidence="3" id="KW-0238">DNA-binding</keyword>
<dbReference type="InterPro" id="IPR052021">
    <property type="entry name" value="Type-I_RS_S_subunit"/>
</dbReference>
<comment type="caution">
    <text evidence="6">The sequence shown here is derived from an EMBL/GenBank/DDBJ whole genome shotgun (WGS) entry which is preliminary data.</text>
</comment>
<name>A0A2U2MQ12_9BIFI</name>
<dbReference type="GO" id="GO:0004519">
    <property type="term" value="F:endonuclease activity"/>
    <property type="evidence" value="ECO:0007669"/>
    <property type="project" value="UniProtKB-KW"/>
</dbReference>
<keyword evidence="2" id="KW-0680">Restriction system</keyword>
<evidence type="ECO:0000256" key="4">
    <source>
        <dbReference type="SAM" id="MobiDB-lite"/>
    </source>
</evidence>